<evidence type="ECO:0000256" key="1">
    <source>
        <dbReference type="SAM" id="Phobius"/>
    </source>
</evidence>
<dbReference type="EMBL" id="JBBKZU010000019">
    <property type="protein sequence ID" value="MEJ8815310.1"/>
    <property type="molecule type" value="Genomic_DNA"/>
</dbReference>
<evidence type="ECO:0000313" key="2">
    <source>
        <dbReference type="EMBL" id="MEJ8815310.1"/>
    </source>
</evidence>
<keyword evidence="1" id="KW-1133">Transmembrane helix</keyword>
<keyword evidence="3" id="KW-1185">Reference proteome</keyword>
<organism evidence="2 3">
    <name type="scientific">Variovorax ureilyticus</name>
    <dbReference type="NCBI Taxonomy" id="1836198"/>
    <lineage>
        <taxon>Bacteria</taxon>
        <taxon>Pseudomonadati</taxon>
        <taxon>Pseudomonadota</taxon>
        <taxon>Betaproteobacteria</taxon>
        <taxon>Burkholderiales</taxon>
        <taxon>Comamonadaceae</taxon>
        <taxon>Variovorax</taxon>
    </lineage>
</organism>
<reference evidence="2 3" key="1">
    <citation type="submission" date="2024-03" db="EMBL/GenBank/DDBJ databases">
        <title>Novel species of the genus Variovorax.</title>
        <authorList>
            <person name="Liu Q."/>
            <person name="Xin Y.-H."/>
        </authorList>
    </citation>
    <scope>NUCLEOTIDE SEQUENCE [LARGE SCALE GENOMIC DNA]</scope>
    <source>
        <strain evidence="2 3">KACC 18899</strain>
    </source>
</reference>
<keyword evidence="1" id="KW-0472">Membrane</keyword>
<dbReference type="Proteomes" id="UP001365846">
    <property type="component" value="Unassembled WGS sequence"/>
</dbReference>
<comment type="caution">
    <text evidence="2">The sequence shown here is derived from an EMBL/GenBank/DDBJ whole genome shotgun (WGS) entry which is preliminary data.</text>
</comment>
<accession>A0ABU8VNU0</accession>
<gene>
    <name evidence="2" type="ORF">WKW77_29900</name>
</gene>
<protein>
    <recommendedName>
        <fullName evidence="4">Transmembrane protein</fullName>
    </recommendedName>
</protein>
<feature type="transmembrane region" description="Helical" evidence="1">
    <location>
        <begin position="35"/>
        <end position="56"/>
    </location>
</feature>
<evidence type="ECO:0008006" key="4">
    <source>
        <dbReference type="Google" id="ProtNLM"/>
    </source>
</evidence>
<name>A0ABU8VNU0_9BURK</name>
<keyword evidence="1" id="KW-0812">Transmembrane</keyword>
<dbReference type="RefSeq" id="WP_340360526.1">
    <property type="nucleotide sequence ID" value="NZ_JBBKZU010000019.1"/>
</dbReference>
<feature type="transmembrane region" description="Helical" evidence="1">
    <location>
        <begin position="68"/>
        <end position="87"/>
    </location>
</feature>
<sequence>MRTLLFILGGFVLLAVCLAAGKSMAGGFGDGMRMSLVAFAALWFVIAAANMWMGIVKGGYSFGEELPIFLLIYLLPLAGAAFVVVKWKLF</sequence>
<proteinExistence type="predicted"/>
<evidence type="ECO:0000313" key="3">
    <source>
        <dbReference type="Proteomes" id="UP001365846"/>
    </source>
</evidence>